<feature type="chain" id="PRO_5022712985" description="DUF4625 domain-containing protein" evidence="1">
    <location>
        <begin position="23"/>
        <end position="166"/>
    </location>
</feature>
<keyword evidence="1" id="KW-0732">Signal</keyword>
<proteinExistence type="predicted"/>
<gene>
    <name evidence="2" type="ORF">FSB73_15095</name>
</gene>
<protein>
    <recommendedName>
        <fullName evidence="4">DUF4625 domain-containing protein</fullName>
    </recommendedName>
</protein>
<dbReference type="PROSITE" id="PS51257">
    <property type="entry name" value="PROKAR_LIPOPROTEIN"/>
    <property type="match status" value="1"/>
</dbReference>
<evidence type="ECO:0008006" key="4">
    <source>
        <dbReference type="Google" id="ProtNLM"/>
    </source>
</evidence>
<sequence length="166" mass="18159">MFLKVKNILIICLCCLFLSACSKDGTVLSTGYAEPYLSVSGELLGSFSSAAIGQIKILNRNDKFKIIMGAKSIRKKQPFKYLILYAKLMDKTGANSGTEFTPIDPEKIQYSSLLSGSSKGITSGDSVEYTIDNIALEPGVYDAQMTFEYGTQKKIINCYFGISTNP</sequence>
<dbReference type="EMBL" id="CP042434">
    <property type="protein sequence ID" value="QEC72807.1"/>
    <property type="molecule type" value="Genomic_DNA"/>
</dbReference>
<dbReference type="AlphaFoldDB" id="A0A5B8VMP0"/>
<dbReference type="RefSeq" id="WP_146783942.1">
    <property type="nucleotide sequence ID" value="NZ_CP042434.1"/>
</dbReference>
<evidence type="ECO:0000313" key="2">
    <source>
        <dbReference type="EMBL" id="QEC72807.1"/>
    </source>
</evidence>
<reference evidence="2 3" key="1">
    <citation type="journal article" date="2017" name="Int. J. Syst. Evol. Microbiol.">
        <title>Arachidicoccus ginsenosidivorans sp. nov., with ginsenoside-converting activity isolated from ginseng cultivating soil.</title>
        <authorList>
            <person name="Siddiqi M.Z."/>
            <person name="Aslam Z."/>
            <person name="Im W.T."/>
        </authorList>
    </citation>
    <scope>NUCLEOTIDE SEQUENCE [LARGE SCALE GENOMIC DNA]</scope>
    <source>
        <strain evidence="2 3">Gsoil 809</strain>
    </source>
</reference>
<evidence type="ECO:0000313" key="3">
    <source>
        <dbReference type="Proteomes" id="UP000321291"/>
    </source>
</evidence>
<keyword evidence="3" id="KW-1185">Reference proteome</keyword>
<dbReference type="KEGG" id="agi:FSB73_15095"/>
<organism evidence="2 3">
    <name type="scientific">Arachidicoccus ginsenosidivorans</name>
    <dbReference type="NCBI Taxonomy" id="496057"/>
    <lineage>
        <taxon>Bacteria</taxon>
        <taxon>Pseudomonadati</taxon>
        <taxon>Bacteroidota</taxon>
        <taxon>Chitinophagia</taxon>
        <taxon>Chitinophagales</taxon>
        <taxon>Chitinophagaceae</taxon>
        <taxon>Arachidicoccus</taxon>
    </lineage>
</organism>
<name>A0A5B8VMP0_9BACT</name>
<feature type="signal peptide" evidence="1">
    <location>
        <begin position="1"/>
        <end position="22"/>
    </location>
</feature>
<accession>A0A5B8VMP0</accession>
<evidence type="ECO:0000256" key="1">
    <source>
        <dbReference type="SAM" id="SignalP"/>
    </source>
</evidence>
<dbReference type="Proteomes" id="UP000321291">
    <property type="component" value="Chromosome"/>
</dbReference>